<organism evidence="2 3">
    <name type="scientific">Kribbella orskensis</name>
    <dbReference type="NCBI Taxonomy" id="2512216"/>
    <lineage>
        <taxon>Bacteria</taxon>
        <taxon>Bacillati</taxon>
        <taxon>Actinomycetota</taxon>
        <taxon>Actinomycetes</taxon>
        <taxon>Propionibacteriales</taxon>
        <taxon>Kribbellaceae</taxon>
        <taxon>Kribbella</taxon>
    </lineage>
</organism>
<feature type="region of interest" description="Disordered" evidence="1">
    <location>
        <begin position="1"/>
        <end position="25"/>
    </location>
</feature>
<feature type="compositionally biased region" description="Basic and acidic residues" evidence="1">
    <location>
        <begin position="1"/>
        <end position="15"/>
    </location>
</feature>
<reference evidence="2 3" key="1">
    <citation type="journal article" date="2015" name="Stand. Genomic Sci.">
        <title>Genomic Encyclopedia of Bacterial and Archaeal Type Strains, Phase III: the genomes of soil and plant-associated and newly described type strains.</title>
        <authorList>
            <person name="Whitman W.B."/>
            <person name="Woyke T."/>
            <person name="Klenk H.P."/>
            <person name="Zhou Y."/>
            <person name="Lilburn T.G."/>
            <person name="Beck B.J."/>
            <person name="De Vos P."/>
            <person name="Vandamme P."/>
            <person name="Eisen J.A."/>
            <person name="Garrity G."/>
            <person name="Hugenholtz P."/>
            <person name="Kyrpides N.C."/>
        </authorList>
    </citation>
    <scope>NUCLEOTIDE SEQUENCE [LARGE SCALE GENOMIC DNA]</scope>
    <source>
        <strain evidence="2 3">VKM Ac-2538</strain>
    </source>
</reference>
<gene>
    <name evidence="2" type="ORF">EV644_103428</name>
</gene>
<keyword evidence="3" id="KW-1185">Reference proteome</keyword>
<proteinExistence type="predicted"/>
<accession>A0ABY2BQL9</accession>
<dbReference type="EMBL" id="SLWM01000003">
    <property type="protein sequence ID" value="TCO27725.1"/>
    <property type="molecule type" value="Genomic_DNA"/>
</dbReference>
<evidence type="ECO:0000313" key="2">
    <source>
        <dbReference type="EMBL" id="TCO27725.1"/>
    </source>
</evidence>
<protein>
    <recommendedName>
        <fullName evidence="4">DNA-binding protein</fullName>
    </recommendedName>
</protein>
<evidence type="ECO:0000256" key="1">
    <source>
        <dbReference type="SAM" id="MobiDB-lite"/>
    </source>
</evidence>
<sequence>MMDCLRVRSNDKGSGADDQAQAQREREARGLLLAAGADGLERRPWQVGSMPPSAVDLIQFFLWRSGSASFGSPPDQELTDAAVAALQLLPAARAELDQLETGLLFAARGLGLTWAQMADALGMNSPQACQQRFDRLTARNGRPAEDSAEAGGGVRA</sequence>
<evidence type="ECO:0000313" key="3">
    <source>
        <dbReference type="Proteomes" id="UP000295818"/>
    </source>
</evidence>
<evidence type="ECO:0008006" key="4">
    <source>
        <dbReference type="Google" id="ProtNLM"/>
    </source>
</evidence>
<dbReference type="Proteomes" id="UP000295818">
    <property type="component" value="Unassembled WGS sequence"/>
</dbReference>
<comment type="caution">
    <text evidence="2">The sequence shown here is derived from an EMBL/GenBank/DDBJ whole genome shotgun (WGS) entry which is preliminary data.</text>
</comment>
<name>A0ABY2BQL9_9ACTN</name>